<dbReference type="InterPro" id="IPR005467">
    <property type="entry name" value="His_kinase_dom"/>
</dbReference>
<dbReference type="PANTHER" id="PTHR45436">
    <property type="entry name" value="SENSOR HISTIDINE KINASE YKOH"/>
    <property type="match status" value="1"/>
</dbReference>
<dbReference type="PANTHER" id="PTHR45436:SF5">
    <property type="entry name" value="SENSOR HISTIDINE KINASE TRCS"/>
    <property type="match status" value="1"/>
</dbReference>
<keyword evidence="14" id="KW-0547">Nucleotide-binding</keyword>
<dbReference type="RefSeq" id="WP_381512484.1">
    <property type="nucleotide sequence ID" value="NZ_JBHUEL010000004.1"/>
</dbReference>
<dbReference type="Pfam" id="PF00672">
    <property type="entry name" value="HAMP"/>
    <property type="match status" value="1"/>
</dbReference>
<dbReference type="EMBL" id="JBHUEL010000004">
    <property type="protein sequence ID" value="MFD1766410.1"/>
    <property type="molecule type" value="Genomic_DNA"/>
</dbReference>
<comment type="catalytic activity">
    <reaction evidence="1">
        <text>ATP + protein L-histidine = ADP + protein N-phospho-L-histidine.</text>
        <dbReference type="EC" id="2.7.13.3"/>
    </reaction>
</comment>
<keyword evidence="15" id="KW-1185">Reference proteome</keyword>
<keyword evidence="9" id="KW-0902">Two-component regulatory system</keyword>
<keyword evidence="4" id="KW-0597">Phosphoprotein</keyword>
<evidence type="ECO:0000256" key="3">
    <source>
        <dbReference type="ARBA" id="ARBA00012438"/>
    </source>
</evidence>
<dbReference type="InterPro" id="IPR050428">
    <property type="entry name" value="TCS_sensor_his_kinase"/>
</dbReference>
<dbReference type="InterPro" id="IPR025908">
    <property type="entry name" value="Sensor_TM1"/>
</dbReference>
<dbReference type="InterPro" id="IPR003594">
    <property type="entry name" value="HATPase_dom"/>
</dbReference>
<dbReference type="SUPFAM" id="SSF55874">
    <property type="entry name" value="ATPase domain of HSP90 chaperone/DNA topoisomerase II/histidine kinase"/>
    <property type="match status" value="1"/>
</dbReference>
<dbReference type="InterPro" id="IPR036097">
    <property type="entry name" value="HisK_dim/P_sf"/>
</dbReference>
<evidence type="ECO:0000313" key="15">
    <source>
        <dbReference type="Proteomes" id="UP001597215"/>
    </source>
</evidence>
<keyword evidence="8 11" id="KW-1133">Transmembrane helix</keyword>
<comment type="subcellular location">
    <subcellularLocation>
        <location evidence="2">Membrane</location>
    </subcellularLocation>
</comment>
<name>A0ABW4MCA4_9SPHN</name>
<dbReference type="SMART" id="SM00388">
    <property type="entry name" value="HisKA"/>
    <property type="match status" value="1"/>
</dbReference>
<evidence type="ECO:0000256" key="8">
    <source>
        <dbReference type="ARBA" id="ARBA00022989"/>
    </source>
</evidence>
<evidence type="ECO:0000259" key="12">
    <source>
        <dbReference type="PROSITE" id="PS50109"/>
    </source>
</evidence>
<feature type="domain" description="HAMP" evidence="13">
    <location>
        <begin position="239"/>
        <end position="294"/>
    </location>
</feature>
<evidence type="ECO:0000256" key="10">
    <source>
        <dbReference type="ARBA" id="ARBA00023136"/>
    </source>
</evidence>
<keyword evidence="7" id="KW-0418">Kinase</keyword>
<dbReference type="SMART" id="SM00304">
    <property type="entry name" value="HAMP"/>
    <property type="match status" value="1"/>
</dbReference>
<dbReference type="Gene3D" id="6.10.340.10">
    <property type="match status" value="1"/>
</dbReference>
<keyword evidence="5" id="KW-0808">Transferase</keyword>
<dbReference type="CDD" id="cd00075">
    <property type="entry name" value="HATPase"/>
    <property type="match status" value="1"/>
</dbReference>
<evidence type="ECO:0000256" key="4">
    <source>
        <dbReference type="ARBA" id="ARBA00022553"/>
    </source>
</evidence>
<dbReference type="Gene3D" id="3.30.565.10">
    <property type="entry name" value="Histidine kinase-like ATPase, C-terminal domain"/>
    <property type="match status" value="1"/>
</dbReference>
<evidence type="ECO:0000256" key="2">
    <source>
        <dbReference type="ARBA" id="ARBA00004370"/>
    </source>
</evidence>
<evidence type="ECO:0000256" key="7">
    <source>
        <dbReference type="ARBA" id="ARBA00022777"/>
    </source>
</evidence>
<dbReference type="CDD" id="cd06225">
    <property type="entry name" value="HAMP"/>
    <property type="match status" value="1"/>
</dbReference>
<gene>
    <name evidence="14" type="ORF">ACFSAG_06095</name>
</gene>
<evidence type="ECO:0000256" key="11">
    <source>
        <dbReference type="SAM" id="Phobius"/>
    </source>
</evidence>
<dbReference type="InterPro" id="IPR003660">
    <property type="entry name" value="HAMP_dom"/>
</dbReference>
<dbReference type="SUPFAM" id="SSF47384">
    <property type="entry name" value="Homodimeric domain of signal transducing histidine kinase"/>
    <property type="match status" value="1"/>
</dbReference>
<keyword evidence="10 11" id="KW-0472">Membrane</keyword>
<evidence type="ECO:0000256" key="9">
    <source>
        <dbReference type="ARBA" id="ARBA00023012"/>
    </source>
</evidence>
<dbReference type="CDD" id="cd00082">
    <property type="entry name" value="HisKA"/>
    <property type="match status" value="1"/>
</dbReference>
<protein>
    <recommendedName>
        <fullName evidence="3">histidine kinase</fullName>
        <ecNumber evidence="3">2.7.13.3</ecNumber>
    </recommendedName>
</protein>
<dbReference type="InterPro" id="IPR003661">
    <property type="entry name" value="HisK_dim/P_dom"/>
</dbReference>
<proteinExistence type="predicted"/>
<dbReference type="InterPro" id="IPR004358">
    <property type="entry name" value="Sig_transdc_His_kin-like_C"/>
</dbReference>
<dbReference type="Pfam" id="PF02518">
    <property type="entry name" value="HATPase_c"/>
    <property type="match status" value="1"/>
</dbReference>
<dbReference type="PROSITE" id="PS50885">
    <property type="entry name" value="HAMP"/>
    <property type="match status" value="1"/>
</dbReference>
<dbReference type="GO" id="GO:0005524">
    <property type="term" value="F:ATP binding"/>
    <property type="evidence" value="ECO:0007669"/>
    <property type="project" value="UniProtKB-KW"/>
</dbReference>
<evidence type="ECO:0000256" key="1">
    <source>
        <dbReference type="ARBA" id="ARBA00000085"/>
    </source>
</evidence>
<dbReference type="Proteomes" id="UP001597215">
    <property type="component" value="Unassembled WGS sequence"/>
</dbReference>
<dbReference type="PRINTS" id="PR00344">
    <property type="entry name" value="BCTRLSENSOR"/>
</dbReference>
<dbReference type="InterPro" id="IPR036890">
    <property type="entry name" value="HATPase_C_sf"/>
</dbReference>
<reference evidence="15" key="1">
    <citation type="journal article" date="2019" name="Int. J. Syst. Evol. Microbiol.">
        <title>The Global Catalogue of Microorganisms (GCM) 10K type strain sequencing project: providing services to taxonomists for standard genome sequencing and annotation.</title>
        <authorList>
            <consortium name="The Broad Institute Genomics Platform"/>
            <consortium name="The Broad Institute Genome Sequencing Center for Infectious Disease"/>
            <person name="Wu L."/>
            <person name="Ma J."/>
        </authorList>
    </citation>
    <scope>NUCLEOTIDE SEQUENCE [LARGE SCALE GENOMIC DNA]</scope>
    <source>
        <strain evidence="15">CGMCC 1.12449</strain>
    </source>
</reference>
<accession>A0ABW4MCA4</accession>
<dbReference type="Gene3D" id="1.10.287.130">
    <property type="match status" value="1"/>
</dbReference>
<dbReference type="EC" id="2.7.13.3" evidence="3"/>
<dbReference type="Pfam" id="PF13755">
    <property type="entry name" value="Sensor_TM1"/>
    <property type="match status" value="1"/>
</dbReference>
<feature type="domain" description="Histidine kinase" evidence="12">
    <location>
        <begin position="302"/>
        <end position="521"/>
    </location>
</feature>
<feature type="transmembrane region" description="Helical" evidence="11">
    <location>
        <begin position="219"/>
        <end position="238"/>
    </location>
</feature>
<sequence>MALDIALQTPDTDRFQLRWSRKLSLTSRILAVNLFALALMASGLFFLDSYRTRLVAERQEAAETQVVLLASAIARMSPADAQATLSAFAKNGKSRVRLYNQSGEKTYDSAAAVGVTFQLADPSKEPWRKTAARWMDMGFDFLVQAPDLASYQEPSKDNAAAWPELRQLKAGLGNSLVRFAPDLTHVVSAATIMPDGTRLLTTGNPRDVRSLVRAERFSIGIFMLVVLVVSVLLSLFLARTIVRPLQYLARAAVRVRLGRSPDVTIPRMPSRRDEIGMLARALSDMSSALRQRIDATEAFAADVAHEIKNPLASLRSALDGIDNVSDPALRAQLMAVAHADVQRMDRLISDISDASRIDAQLAKANFEPIDMGDMIEQLLEARENRAADGTVRIAFARPRRGITVVMGEDIRIERVLTNLLDNAVSFSPPDGVVEISATRSDDEVIIRISDQGPGIPPHERETVFRRFHSARPENEGFGKHSGLGLAIARTIIEGHHGSISVDDREDGLKGACFRISLPAAQAPEPAG</sequence>
<feature type="transmembrane region" description="Helical" evidence="11">
    <location>
        <begin position="29"/>
        <end position="47"/>
    </location>
</feature>
<keyword evidence="14" id="KW-0067">ATP-binding</keyword>
<dbReference type="SUPFAM" id="SSF158472">
    <property type="entry name" value="HAMP domain-like"/>
    <property type="match status" value="1"/>
</dbReference>
<keyword evidence="6 11" id="KW-0812">Transmembrane</keyword>
<evidence type="ECO:0000259" key="13">
    <source>
        <dbReference type="PROSITE" id="PS50885"/>
    </source>
</evidence>
<dbReference type="Pfam" id="PF00512">
    <property type="entry name" value="HisKA"/>
    <property type="match status" value="1"/>
</dbReference>
<evidence type="ECO:0000256" key="6">
    <source>
        <dbReference type="ARBA" id="ARBA00022692"/>
    </source>
</evidence>
<dbReference type="PROSITE" id="PS50109">
    <property type="entry name" value="HIS_KIN"/>
    <property type="match status" value="1"/>
</dbReference>
<dbReference type="SMART" id="SM00387">
    <property type="entry name" value="HATPase_c"/>
    <property type="match status" value="1"/>
</dbReference>
<evidence type="ECO:0000313" key="14">
    <source>
        <dbReference type="EMBL" id="MFD1766410.1"/>
    </source>
</evidence>
<organism evidence="14 15">
    <name type="scientific">Sphingorhabdus buctiana</name>
    <dbReference type="NCBI Taxonomy" id="1508805"/>
    <lineage>
        <taxon>Bacteria</taxon>
        <taxon>Pseudomonadati</taxon>
        <taxon>Pseudomonadota</taxon>
        <taxon>Alphaproteobacteria</taxon>
        <taxon>Sphingomonadales</taxon>
        <taxon>Sphingomonadaceae</taxon>
        <taxon>Sphingorhabdus</taxon>
    </lineage>
</organism>
<evidence type="ECO:0000256" key="5">
    <source>
        <dbReference type="ARBA" id="ARBA00022679"/>
    </source>
</evidence>
<comment type="caution">
    <text evidence="14">The sequence shown here is derived from an EMBL/GenBank/DDBJ whole genome shotgun (WGS) entry which is preliminary data.</text>
</comment>